<feature type="domain" description="Glycosyl transferase family 1" evidence="1">
    <location>
        <begin position="196"/>
        <end position="359"/>
    </location>
</feature>
<sequence length="384" mass="44341">MVNMKILLVTPTYFPIIGGSEVLTRNLSIMLNEMGIHTDIMTYNGNKINNTNWKEAVQKDDFFNVFRVPAFKFFPTVLNPIAIFRMNVVPKPSFIKKIKDYDIIHFIGEADLGFPMLSYFIKKPKIMYCVGIYKNGGIYKYYMFKRPYLRNIFKRVFSNLADIYAVLSSDQVKLISDLGVPTDKVVILPHCIDIKIFQPDKKRKIDNMVLFVGRIDKIKGLHILMKALFYLKIPIQLVIIGPRWNEDYADYIEQMSHTINKRGIHKVVLFRAMDQSDLVLWYQKASIVVTPFLYETYSTVTLEALACETPVISTGEHILKEGLDGILVVPKDPKKLAKAIEKVLGDKELREKYGKCGRKLIEQQFSCESNVKKLVKLYKDILNN</sequence>
<dbReference type="SUPFAM" id="SSF53756">
    <property type="entry name" value="UDP-Glycosyltransferase/glycogen phosphorylase"/>
    <property type="match status" value="1"/>
</dbReference>
<accession>A0A7C5UST5</accession>
<name>A0A7C5UST5_UNCC3</name>
<dbReference type="EMBL" id="DRVY01000029">
    <property type="protein sequence ID" value="HHR92071.1"/>
    <property type="molecule type" value="Genomic_DNA"/>
</dbReference>
<evidence type="ECO:0000259" key="1">
    <source>
        <dbReference type="Pfam" id="PF00534"/>
    </source>
</evidence>
<dbReference type="InterPro" id="IPR001296">
    <property type="entry name" value="Glyco_trans_1"/>
</dbReference>
<dbReference type="InterPro" id="IPR028098">
    <property type="entry name" value="Glyco_trans_4-like_N"/>
</dbReference>
<dbReference type="AlphaFoldDB" id="A0A7C5UST5"/>
<dbReference type="Pfam" id="PF13439">
    <property type="entry name" value="Glyco_transf_4"/>
    <property type="match status" value="1"/>
</dbReference>
<dbReference type="PANTHER" id="PTHR45947">
    <property type="entry name" value="SULFOQUINOVOSYL TRANSFERASE SQD2"/>
    <property type="match status" value="1"/>
</dbReference>
<protein>
    <submittedName>
        <fullName evidence="3">Glycosyltransferase family 1 protein</fullName>
    </submittedName>
</protein>
<organism evidence="3">
    <name type="scientific">candidate division CPR3 bacterium</name>
    <dbReference type="NCBI Taxonomy" id="2268181"/>
    <lineage>
        <taxon>Bacteria</taxon>
        <taxon>Bacteria division CPR3</taxon>
    </lineage>
</organism>
<keyword evidence="3" id="KW-0808">Transferase</keyword>
<feature type="domain" description="Glycosyltransferase subfamily 4-like N-terminal" evidence="2">
    <location>
        <begin position="17"/>
        <end position="194"/>
    </location>
</feature>
<dbReference type="Pfam" id="PF00534">
    <property type="entry name" value="Glycos_transf_1"/>
    <property type="match status" value="1"/>
</dbReference>
<comment type="caution">
    <text evidence="3">The sequence shown here is derived from an EMBL/GenBank/DDBJ whole genome shotgun (WGS) entry which is preliminary data.</text>
</comment>
<evidence type="ECO:0000259" key="2">
    <source>
        <dbReference type="Pfam" id="PF13439"/>
    </source>
</evidence>
<reference evidence="3" key="1">
    <citation type="journal article" date="2020" name="mSystems">
        <title>Genome- and Community-Level Interaction Insights into Carbon Utilization and Element Cycling Functions of Hydrothermarchaeota in Hydrothermal Sediment.</title>
        <authorList>
            <person name="Zhou Z."/>
            <person name="Liu Y."/>
            <person name="Xu W."/>
            <person name="Pan J."/>
            <person name="Luo Z.H."/>
            <person name="Li M."/>
        </authorList>
    </citation>
    <scope>NUCLEOTIDE SEQUENCE [LARGE SCALE GENOMIC DNA]</scope>
    <source>
        <strain evidence="3">SpSt-1042</strain>
    </source>
</reference>
<gene>
    <name evidence="3" type="ORF">ENL96_00970</name>
</gene>
<dbReference type="CDD" id="cd03801">
    <property type="entry name" value="GT4_PimA-like"/>
    <property type="match status" value="1"/>
</dbReference>
<dbReference type="PANTHER" id="PTHR45947:SF3">
    <property type="entry name" value="SULFOQUINOVOSYL TRANSFERASE SQD2"/>
    <property type="match status" value="1"/>
</dbReference>
<dbReference type="GO" id="GO:0016757">
    <property type="term" value="F:glycosyltransferase activity"/>
    <property type="evidence" value="ECO:0007669"/>
    <property type="project" value="InterPro"/>
</dbReference>
<proteinExistence type="predicted"/>
<dbReference type="Gene3D" id="3.40.50.2000">
    <property type="entry name" value="Glycogen Phosphorylase B"/>
    <property type="match status" value="2"/>
</dbReference>
<evidence type="ECO:0000313" key="3">
    <source>
        <dbReference type="EMBL" id="HHR92071.1"/>
    </source>
</evidence>
<dbReference type="InterPro" id="IPR050194">
    <property type="entry name" value="Glycosyltransferase_grp1"/>
</dbReference>